<reference evidence="1 2" key="1">
    <citation type="journal article" date="2019" name="Sci. Rep.">
        <title>Orb-weaving spider Araneus ventricosus genome elucidates the spidroin gene catalogue.</title>
        <authorList>
            <person name="Kono N."/>
            <person name="Nakamura H."/>
            <person name="Ohtoshi R."/>
            <person name="Moran D.A.P."/>
            <person name="Shinohara A."/>
            <person name="Yoshida Y."/>
            <person name="Fujiwara M."/>
            <person name="Mori M."/>
            <person name="Tomita M."/>
            <person name="Arakawa K."/>
        </authorList>
    </citation>
    <scope>NUCLEOTIDE SEQUENCE [LARGE SCALE GENOMIC DNA]</scope>
</reference>
<gene>
    <name evidence="1" type="ORF">AVEN_223307_1</name>
</gene>
<evidence type="ECO:0000313" key="2">
    <source>
        <dbReference type="Proteomes" id="UP000499080"/>
    </source>
</evidence>
<protein>
    <submittedName>
        <fullName evidence="1">Uncharacterized protein</fullName>
    </submittedName>
</protein>
<proteinExistence type="predicted"/>
<name>A0A4Y2GBP9_ARAVE</name>
<dbReference type="Proteomes" id="UP000499080">
    <property type="component" value="Unassembled WGS sequence"/>
</dbReference>
<dbReference type="AlphaFoldDB" id="A0A4Y2GBP9"/>
<keyword evidence="2" id="KW-1185">Reference proteome</keyword>
<accession>A0A4Y2GBP9</accession>
<dbReference type="EMBL" id="BGPR01001285">
    <property type="protein sequence ID" value="GBM50099.1"/>
    <property type="molecule type" value="Genomic_DNA"/>
</dbReference>
<organism evidence="1 2">
    <name type="scientific">Araneus ventricosus</name>
    <name type="common">Orbweaver spider</name>
    <name type="synonym">Epeira ventricosa</name>
    <dbReference type="NCBI Taxonomy" id="182803"/>
    <lineage>
        <taxon>Eukaryota</taxon>
        <taxon>Metazoa</taxon>
        <taxon>Ecdysozoa</taxon>
        <taxon>Arthropoda</taxon>
        <taxon>Chelicerata</taxon>
        <taxon>Arachnida</taxon>
        <taxon>Araneae</taxon>
        <taxon>Araneomorphae</taxon>
        <taxon>Entelegynae</taxon>
        <taxon>Araneoidea</taxon>
        <taxon>Araneidae</taxon>
        <taxon>Araneus</taxon>
    </lineage>
</organism>
<comment type="caution">
    <text evidence="1">The sequence shown here is derived from an EMBL/GenBank/DDBJ whole genome shotgun (WGS) entry which is preliminary data.</text>
</comment>
<sequence length="100" mass="11500">MYHHYLLSDVGRAFEPSLPPICVWVEAYVDHAYLRHLVCSRAYVCIIASPFELGIGAFVASFPPIWCGSDICMHHYLRHEWVRTFMPSLHSRGHKNCVSP</sequence>
<evidence type="ECO:0000313" key="1">
    <source>
        <dbReference type="EMBL" id="GBM50099.1"/>
    </source>
</evidence>